<dbReference type="PANTHER" id="PTHR21017:SF17">
    <property type="entry name" value="PROTEIN NIPSNAP"/>
    <property type="match status" value="1"/>
</dbReference>
<sequence>MTRFLTAALAVIAAGTIAPAAEKEAHLFEMRVYYAAPGKLDALHARFRDHTMKLFEKHGITNVGYWVPVGENKENKLVYLLSYPSLDARKQSWAEFIADPEWKKAFAESEKDGKLVAKVEEHYLVPTDFSPKVGAALADPPHVFELRTYTASPGNLDNLNARFRDHTVKLFEKHGMTNLWYFNLNKGSKGDDVTLVYFLAHKSKDAAAKSFAEFGKDPEWTAAREASEKKGGGSLTTKGGVKSEFLTPTDYSPLK</sequence>
<feature type="domain" description="NIPSNAP" evidence="4">
    <location>
        <begin position="28"/>
        <end position="131"/>
    </location>
</feature>
<dbReference type="SUPFAM" id="SSF54909">
    <property type="entry name" value="Dimeric alpha+beta barrel"/>
    <property type="match status" value="2"/>
</dbReference>
<proteinExistence type="inferred from homology"/>
<dbReference type="AlphaFoldDB" id="A0A225E8V1"/>
<protein>
    <recommendedName>
        <fullName evidence="4">NIPSNAP domain-containing protein</fullName>
    </recommendedName>
</protein>
<comment type="caution">
    <text evidence="5">The sequence shown here is derived from an EMBL/GenBank/DDBJ whole genome shotgun (WGS) entry which is preliminary data.</text>
</comment>
<dbReference type="Gene3D" id="3.30.70.100">
    <property type="match status" value="2"/>
</dbReference>
<organism evidence="5 6">
    <name type="scientific">Fimbriiglobus ruber</name>
    <dbReference type="NCBI Taxonomy" id="1908690"/>
    <lineage>
        <taxon>Bacteria</taxon>
        <taxon>Pseudomonadati</taxon>
        <taxon>Planctomycetota</taxon>
        <taxon>Planctomycetia</taxon>
        <taxon>Gemmatales</taxon>
        <taxon>Gemmataceae</taxon>
        <taxon>Fimbriiglobus</taxon>
    </lineage>
</organism>
<reference evidence="6" key="1">
    <citation type="submission" date="2017-06" db="EMBL/GenBank/DDBJ databases">
        <title>Genome analysis of Fimbriiglobus ruber SP5, the first member of the order Planctomycetales with confirmed chitinolytic capability.</title>
        <authorList>
            <person name="Ravin N.V."/>
            <person name="Rakitin A.L."/>
            <person name="Ivanova A.A."/>
            <person name="Beletsky A.V."/>
            <person name="Kulichevskaya I.S."/>
            <person name="Mardanov A.V."/>
            <person name="Dedysh S.N."/>
        </authorList>
    </citation>
    <scope>NUCLEOTIDE SEQUENCE [LARGE SCALE GENOMIC DNA]</scope>
    <source>
        <strain evidence="6">SP5</strain>
    </source>
</reference>
<dbReference type="PANTHER" id="PTHR21017">
    <property type="entry name" value="NIPSNAP-RELATED"/>
    <property type="match status" value="1"/>
</dbReference>
<feature type="signal peptide" evidence="3">
    <location>
        <begin position="1"/>
        <end position="20"/>
    </location>
</feature>
<evidence type="ECO:0000313" key="6">
    <source>
        <dbReference type="Proteomes" id="UP000214646"/>
    </source>
</evidence>
<comment type="similarity">
    <text evidence="1">Belongs to the NipSnap family.</text>
</comment>
<dbReference type="InterPro" id="IPR012577">
    <property type="entry name" value="NIPSNAP"/>
</dbReference>
<keyword evidence="6" id="KW-1185">Reference proteome</keyword>
<evidence type="ECO:0000256" key="3">
    <source>
        <dbReference type="SAM" id="SignalP"/>
    </source>
</evidence>
<feature type="domain" description="NIPSNAP" evidence="4">
    <location>
        <begin position="144"/>
        <end position="253"/>
    </location>
</feature>
<gene>
    <name evidence="5" type="ORF">FRUB_00887</name>
</gene>
<feature type="chain" id="PRO_5012894999" description="NIPSNAP domain-containing protein" evidence="3">
    <location>
        <begin position="21"/>
        <end position="255"/>
    </location>
</feature>
<accession>A0A225E8V1</accession>
<dbReference type="Pfam" id="PF07978">
    <property type="entry name" value="NIPSNAP"/>
    <property type="match status" value="2"/>
</dbReference>
<feature type="region of interest" description="Disordered" evidence="2">
    <location>
        <begin position="222"/>
        <end position="255"/>
    </location>
</feature>
<evidence type="ECO:0000259" key="4">
    <source>
        <dbReference type="Pfam" id="PF07978"/>
    </source>
</evidence>
<evidence type="ECO:0000256" key="1">
    <source>
        <dbReference type="ARBA" id="ARBA00005291"/>
    </source>
</evidence>
<dbReference type="InterPro" id="IPR011008">
    <property type="entry name" value="Dimeric_a/b-barrel"/>
</dbReference>
<dbReference type="OrthoDB" id="9809695at2"/>
<keyword evidence="3" id="KW-0732">Signal</keyword>
<dbReference type="InterPro" id="IPR051557">
    <property type="entry name" value="NipSnap_domain"/>
</dbReference>
<dbReference type="RefSeq" id="WP_088252321.1">
    <property type="nucleotide sequence ID" value="NZ_NIDE01000001.1"/>
</dbReference>
<dbReference type="EMBL" id="NIDE01000001">
    <property type="protein sequence ID" value="OWK47188.1"/>
    <property type="molecule type" value="Genomic_DNA"/>
</dbReference>
<evidence type="ECO:0000313" key="5">
    <source>
        <dbReference type="EMBL" id="OWK47188.1"/>
    </source>
</evidence>
<evidence type="ECO:0000256" key="2">
    <source>
        <dbReference type="SAM" id="MobiDB-lite"/>
    </source>
</evidence>
<dbReference type="Proteomes" id="UP000214646">
    <property type="component" value="Unassembled WGS sequence"/>
</dbReference>
<name>A0A225E8V1_9BACT</name>